<dbReference type="InterPro" id="IPR006685">
    <property type="entry name" value="MscS_channel_2nd"/>
</dbReference>
<sequence>MTGSLMRATVASVAHPTPGLGVGTNPVTTGLQVDLSRLTGLFDAVPQWVWAALIVVVAGIVAAFVLGTLTTRLLIRVGIPEAIEGTAFERTAREFDTSTVEVLGTLVRFFVLGITFLAILSVAHVTVAASFWSRTVEFLPQLFFAAVILIVGIVVGDKVQIVVGERLTGIKLPQIGIFPRLAKFTVIYVAVLVALSQLGVATLALVVLLAVYLFALVFLSAIAFSDLLKSGAAGSYLLLNQPYAIGDEIEIGEKRGIVQEVNLFVTHVENDGEEFIVPNSTVFEEGIVRIRE</sequence>
<dbReference type="Pfam" id="PF05552">
    <property type="entry name" value="MS_channel_1st_1"/>
    <property type="match status" value="1"/>
</dbReference>
<evidence type="ECO:0000259" key="6">
    <source>
        <dbReference type="Pfam" id="PF00924"/>
    </source>
</evidence>
<keyword evidence="3 5" id="KW-1133">Transmembrane helix</keyword>
<protein>
    <submittedName>
        <fullName evidence="7">Mechanosensitive ion channel</fullName>
    </submittedName>
</protein>
<dbReference type="Pfam" id="PF00924">
    <property type="entry name" value="MS_channel_2nd"/>
    <property type="match status" value="1"/>
</dbReference>
<feature type="domain" description="Mechanosensitive ion channel MscS" evidence="6">
    <location>
        <begin position="227"/>
        <end position="287"/>
    </location>
</feature>
<dbReference type="EMBL" id="FNVN01000001">
    <property type="protein sequence ID" value="SEF54151.1"/>
    <property type="molecule type" value="Genomic_DNA"/>
</dbReference>
<evidence type="ECO:0000313" key="8">
    <source>
        <dbReference type="Proteomes" id="UP000236740"/>
    </source>
</evidence>
<dbReference type="SUPFAM" id="SSF50182">
    <property type="entry name" value="Sm-like ribonucleoproteins"/>
    <property type="match status" value="1"/>
</dbReference>
<reference evidence="7 8" key="1">
    <citation type="submission" date="2016-10" db="EMBL/GenBank/DDBJ databases">
        <authorList>
            <person name="de Groot N.N."/>
        </authorList>
    </citation>
    <scope>NUCLEOTIDE SEQUENCE [LARGE SCALE GENOMIC DNA]</scope>
    <source>
        <strain evidence="7 8">CGMCC 1.10331</strain>
    </source>
</reference>
<name>A0A1H5SWB7_9EURY</name>
<evidence type="ECO:0000256" key="1">
    <source>
        <dbReference type="ARBA" id="ARBA00004370"/>
    </source>
</evidence>
<dbReference type="GO" id="GO:0016020">
    <property type="term" value="C:membrane"/>
    <property type="evidence" value="ECO:0007669"/>
    <property type="project" value="UniProtKB-SubCell"/>
</dbReference>
<evidence type="ECO:0000256" key="3">
    <source>
        <dbReference type="ARBA" id="ARBA00022989"/>
    </source>
</evidence>
<dbReference type="PANTHER" id="PTHR30221:SF20">
    <property type="entry name" value="SMALL-CONDUCTANCE MECHANOSENSITIVE CHANNEL"/>
    <property type="match status" value="1"/>
</dbReference>
<organism evidence="7 8">
    <name type="scientific">Halobellus limi</name>
    <dbReference type="NCBI Taxonomy" id="699433"/>
    <lineage>
        <taxon>Archaea</taxon>
        <taxon>Methanobacteriati</taxon>
        <taxon>Methanobacteriota</taxon>
        <taxon>Stenosarchaea group</taxon>
        <taxon>Halobacteria</taxon>
        <taxon>Halobacteriales</taxon>
        <taxon>Haloferacaceae</taxon>
        <taxon>Halobellus</taxon>
    </lineage>
</organism>
<keyword evidence="8" id="KW-1185">Reference proteome</keyword>
<dbReference type="AlphaFoldDB" id="A0A1H5SWB7"/>
<dbReference type="InterPro" id="IPR008910">
    <property type="entry name" value="MSC_TM_helix"/>
</dbReference>
<dbReference type="GO" id="GO:0008381">
    <property type="term" value="F:mechanosensitive monoatomic ion channel activity"/>
    <property type="evidence" value="ECO:0007669"/>
    <property type="project" value="InterPro"/>
</dbReference>
<gene>
    <name evidence="7" type="ORF">SAMN04488133_0081</name>
</gene>
<comment type="subcellular location">
    <subcellularLocation>
        <location evidence="1">Membrane</location>
    </subcellularLocation>
</comment>
<dbReference type="InterPro" id="IPR045275">
    <property type="entry name" value="MscS_archaea/bacteria_type"/>
</dbReference>
<accession>A0A1H5SWB7</accession>
<evidence type="ECO:0000313" key="7">
    <source>
        <dbReference type="EMBL" id="SEF54151.1"/>
    </source>
</evidence>
<dbReference type="InterPro" id="IPR023408">
    <property type="entry name" value="MscS_beta-dom_sf"/>
</dbReference>
<dbReference type="Gene3D" id="1.10.287.1260">
    <property type="match status" value="1"/>
</dbReference>
<evidence type="ECO:0000256" key="2">
    <source>
        <dbReference type="ARBA" id="ARBA00022692"/>
    </source>
</evidence>
<evidence type="ECO:0000256" key="5">
    <source>
        <dbReference type="SAM" id="Phobius"/>
    </source>
</evidence>
<evidence type="ECO:0000256" key="4">
    <source>
        <dbReference type="ARBA" id="ARBA00023136"/>
    </source>
</evidence>
<feature type="transmembrane region" description="Helical" evidence="5">
    <location>
        <begin position="201"/>
        <end position="224"/>
    </location>
</feature>
<feature type="transmembrane region" description="Helical" evidence="5">
    <location>
        <begin position="177"/>
        <end position="195"/>
    </location>
</feature>
<keyword evidence="4 5" id="KW-0472">Membrane</keyword>
<dbReference type="Gene3D" id="2.30.30.60">
    <property type="match status" value="1"/>
</dbReference>
<keyword evidence="2 5" id="KW-0812">Transmembrane</keyword>
<dbReference type="RefSeq" id="WP_235010697.1">
    <property type="nucleotide sequence ID" value="NZ_CP031311.1"/>
</dbReference>
<feature type="transmembrane region" description="Helical" evidence="5">
    <location>
        <begin position="48"/>
        <end position="69"/>
    </location>
</feature>
<dbReference type="Proteomes" id="UP000236740">
    <property type="component" value="Unassembled WGS sequence"/>
</dbReference>
<dbReference type="PANTHER" id="PTHR30221">
    <property type="entry name" value="SMALL-CONDUCTANCE MECHANOSENSITIVE CHANNEL"/>
    <property type="match status" value="1"/>
</dbReference>
<feature type="transmembrane region" description="Helical" evidence="5">
    <location>
        <begin position="138"/>
        <end position="156"/>
    </location>
</feature>
<feature type="transmembrane region" description="Helical" evidence="5">
    <location>
        <begin position="109"/>
        <end position="132"/>
    </location>
</feature>
<proteinExistence type="predicted"/>
<dbReference type="GeneID" id="39857886"/>
<dbReference type="InterPro" id="IPR010920">
    <property type="entry name" value="LSM_dom_sf"/>
</dbReference>